<dbReference type="PANTHER" id="PTHR45339">
    <property type="entry name" value="HYBRID SIGNAL TRANSDUCTION HISTIDINE KINASE J"/>
    <property type="match status" value="1"/>
</dbReference>
<dbReference type="NCBIfam" id="TIGR00229">
    <property type="entry name" value="sensory_box"/>
    <property type="match status" value="2"/>
</dbReference>
<dbReference type="SUPFAM" id="SSF55785">
    <property type="entry name" value="PYP-like sensor domain (PAS domain)"/>
    <property type="match status" value="2"/>
</dbReference>
<dbReference type="InterPro" id="IPR036890">
    <property type="entry name" value="HATPase_C_sf"/>
</dbReference>
<dbReference type="Pfam" id="PF13426">
    <property type="entry name" value="PAS_9"/>
    <property type="match status" value="2"/>
</dbReference>
<comment type="caution">
    <text evidence="9">The sequence shown here is derived from an EMBL/GenBank/DDBJ whole genome shotgun (WGS) entry which is preliminary data.</text>
</comment>
<evidence type="ECO:0000256" key="1">
    <source>
        <dbReference type="ARBA" id="ARBA00000085"/>
    </source>
</evidence>
<dbReference type="SUPFAM" id="SSF55874">
    <property type="entry name" value="ATPase domain of HSP90 chaperone/DNA topoisomerase II/histidine kinase"/>
    <property type="match status" value="1"/>
</dbReference>
<dbReference type="CDD" id="cd16922">
    <property type="entry name" value="HATPase_EvgS-ArcB-TorS-like"/>
    <property type="match status" value="1"/>
</dbReference>
<dbReference type="InterPro" id="IPR036097">
    <property type="entry name" value="HisK_dim/P_sf"/>
</dbReference>
<keyword evidence="3 4" id="KW-0597">Phosphoprotein</keyword>
<name>A0ABS1DXI5_RUBGE</name>
<feature type="modified residue" description="4-aspartylphosphate" evidence="4">
    <location>
        <position position="685"/>
    </location>
</feature>
<feature type="domain" description="Response regulatory" evidence="6">
    <location>
        <begin position="636"/>
        <end position="752"/>
    </location>
</feature>
<dbReference type="EMBL" id="NRRU01000081">
    <property type="protein sequence ID" value="MBK1714786.1"/>
    <property type="molecule type" value="Genomic_DNA"/>
</dbReference>
<evidence type="ECO:0000313" key="9">
    <source>
        <dbReference type="EMBL" id="MBK1714786.1"/>
    </source>
</evidence>
<dbReference type="InterPro" id="IPR011006">
    <property type="entry name" value="CheY-like_superfamily"/>
</dbReference>
<gene>
    <name evidence="9" type="ORF">CKO43_18660</name>
</gene>
<dbReference type="Proteomes" id="UP001041814">
    <property type="component" value="Unassembled WGS sequence"/>
</dbReference>
<feature type="domain" description="PAS" evidence="7">
    <location>
        <begin position="228"/>
        <end position="298"/>
    </location>
</feature>
<dbReference type="PROSITE" id="PS50113">
    <property type="entry name" value="PAC"/>
    <property type="match status" value="1"/>
</dbReference>
<evidence type="ECO:0000256" key="3">
    <source>
        <dbReference type="ARBA" id="ARBA00022553"/>
    </source>
</evidence>
<evidence type="ECO:0000259" key="7">
    <source>
        <dbReference type="PROSITE" id="PS50112"/>
    </source>
</evidence>
<dbReference type="PANTHER" id="PTHR45339:SF5">
    <property type="entry name" value="HISTIDINE KINASE"/>
    <property type="match status" value="1"/>
</dbReference>
<protein>
    <recommendedName>
        <fullName evidence="2">histidine kinase</fullName>
        <ecNumber evidence="2">2.7.13.3</ecNumber>
    </recommendedName>
</protein>
<dbReference type="InterPro" id="IPR004358">
    <property type="entry name" value="Sig_transdc_His_kin-like_C"/>
</dbReference>
<evidence type="ECO:0000313" key="10">
    <source>
        <dbReference type="Proteomes" id="UP001041814"/>
    </source>
</evidence>
<dbReference type="Gene3D" id="1.10.287.130">
    <property type="match status" value="1"/>
</dbReference>
<dbReference type="Gene3D" id="3.30.565.10">
    <property type="entry name" value="Histidine kinase-like ATPase, C-terminal domain"/>
    <property type="match status" value="1"/>
</dbReference>
<dbReference type="PROSITE" id="PS50112">
    <property type="entry name" value="PAS"/>
    <property type="match status" value="2"/>
</dbReference>
<dbReference type="CDD" id="cd00082">
    <property type="entry name" value="HisKA"/>
    <property type="match status" value="1"/>
</dbReference>
<dbReference type="SMART" id="SM00387">
    <property type="entry name" value="HATPase_c"/>
    <property type="match status" value="1"/>
</dbReference>
<evidence type="ECO:0000259" key="5">
    <source>
        <dbReference type="PROSITE" id="PS50109"/>
    </source>
</evidence>
<dbReference type="InterPro" id="IPR035965">
    <property type="entry name" value="PAS-like_dom_sf"/>
</dbReference>
<dbReference type="SMART" id="SM00388">
    <property type="entry name" value="HisKA"/>
    <property type="match status" value="1"/>
</dbReference>
<dbReference type="SMART" id="SM00091">
    <property type="entry name" value="PAS"/>
    <property type="match status" value="2"/>
</dbReference>
<dbReference type="PROSITE" id="PS50110">
    <property type="entry name" value="RESPONSE_REGULATORY"/>
    <property type="match status" value="1"/>
</dbReference>
<evidence type="ECO:0000256" key="4">
    <source>
        <dbReference type="PROSITE-ProRule" id="PRU00169"/>
    </source>
</evidence>
<evidence type="ECO:0000256" key="2">
    <source>
        <dbReference type="ARBA" id="ARBA00012438"/>
    </source>
</evidence>
<dbReference type="InterPro" id="IPR001789">
    <property type="entry name" value="Sig_transdc_resp-reg_receiver"/>
</dbReference>
<dbReference type="SUPFAM" id="SSF47384">
    <property type="entry name" value="Homodimeric domain of signal transducing histidine kinase"/>
    <property type="match status" value="1"/>
</dbReference>
<feature type="domain" description="Histidine kinase" evidence="5">
    <location>
        <begin position="389"/>
        <end position="609"/>
    </location>
</feature>
<accession>A0ABS1DXI5</accession>
<dbReference type="SMART" id="SM00448">
    <property type="entry name" value="REC"/>
    <property type="match status" value="1"/>
</dbReference>
<dbReference type="InterPro" id="IPR005467">
    <property type="entry name" value="His_kinase_dom"/>
</dbReference>
<organism evidence="9 10">
    <name type="scientific">Rubrivivax gelatinosus</name>
    <name type="common">Rhodocyclus gelatinosus</name>
    <name type="synonym">Rhodopseudomonas gelatinosa</name>
    <dbReference type="NCBI Taxonomy" id="28068"/>
    <lineage>
        <taxon>Bacteria</taxon>
        <taxon>Pseudomonadati</taxon>
        <taxon>Pseudomonadota</taxon>
        <taxon>Betaproteobacteria</taxon>
        <taxon>Burkholderiales</taxon>
        <taxon>Sphaerotilaceae</taxon>
        <taxon>Rubrivivax</taxon>
    </lineage>
</organism>
<comment type="catalytic activity">
    <reaction evidence="1">
        <text>ATP + protein L-histidine = ADP + protein N-phospho-L-histidine.</text>
        <dbReference type="EC" id="2.7.13.3"/>
    </reaction>
</comment>
<dbReference type="CDD" id="cd00130">
    <property type="entry name" value="PAS"/>
    <property type="match status" value="2"/>
</dbReference>
<dbReference type="PRINTS" id="PR00344">
    <property type="entry name" value="BCTRLSENSOR"/>
</dbReference>
<dbReference type="InterPro" id="IPR000700">
    <property type="entry name" value="PAS-assoc_C"/>
</dbReference>
<evidence type="ECO:0000259" key="8">
    <source>
        <dbReference type="PROSITE" id="PS50113"/>
    </source>
</evidence>
<proteinExistence type="predicted"/>
<dbReference type="SUPFAM" id="SSF52172">
    <property type="entry name" value="CheY-like"/>
    <property type="match status" value="1"/>
</dbReference>
<keyword evidence="10" id="KW-1185">Reference proteome</keyword>
<dbReference type="Pfam" id="PF00512">
    <property type="entry name" value="HisKA"/>
    <property type="match status" value="1"/>
</dbReference>
<reference evidence="9" key="2">
    <citation type="journal article" date="2020" name="Microorganisms">
        <title>Osmotic Adaptation and Compatible Solute Biosynthesis of Phototrophic Bacteria as Revealed from Genome Analyses.</title>
        <authorList>
            <person name="Imhoff J.F."/>
            <person name="Rahn T."/>
            <person name="Kunzel S."/>
            <person name="Keller A."/>
            <person name="Neulinger S.C."/>
        </authorList>
    </citation>
    <scope>NUCLEOTIDE SEQUENCE</scope>
    <source>
        <strain evidence="9">IM 151</strain>
    </source>
</reference>
<feature type="domain" description="PAS" evidence="7">
    <location>
        <begin position="107"/>
        <end position="175"/>
    </location>
</feature>
<evidence type="ECO:0000259" key="6">
    <source>
        <dbReference type="PROSITE" id="PS50110"/>
    </source>
</evidence>
<sequence>MTGRAGVLQASPPQWCLCVIERTADADEAQADQRQCRRIDVAAPGTLRAAAGSPRPRAPHVDRRLATPVLTGSRGRAVVMTSAEQQVVVERAAATAETAGTAALRSSEMRYRRLFEAAQDGILLLNAESGRIEDANPYLTTMLGYTQEQLLGKQLWEIGAFVDIAENADMFERLQHEGYVRYDDLPLKTRDGQLISVEFISNAYDCAGVRVIQCNIRNITEQRRAEEQVRKLSLVVEQSPVSIVISNLAGEIEYVNAALLRNGGYSPQDLIGHDVAMLLSGSMSAQTRSQVGATLEQGLSWRGEFLGRRKDGSEFTESAIVAPIRRPDGSTSHHVTITEDITERKRDALELDAHRHALESLVQARTEELSVARRAADAANVAKSAFLANMSHEIRTPLGAITGLAYLIRRSQVTPQQSDWLGKLEVAGAHLLELINAVLDLSKIEAGKLTLESAPINVGSIAARVVSILSERALSKHLSLVVERHPLPQGLMGDPSRLQQALLNYADNALKFTDAGTVTLRTLCVDETAGSALIRFEVQDTGAGIEAQQLEKLFMPFEQADNSSTRQYGGTGLGLAIVRQFARLMGGEAGAQSEPGVGSTFWFTARLCKTDRPHAARAPAPGSAEATLLRQHSHARVLLVDDEPVNREVALAMLQIVFDTVAVAEDGNQAVEMAQAQAYDLILMDMQMPGLGGLEATRRIRQLPAHADTVIVALTANAFAEERVACFEAGMDEFLAKPVRAEDLFETVLAGLSRHRRLRSRALPAGEGSAGT</sequence>
<feature type="domain" description="PAC" evidence="8">
    <location>
        <begin position="301"/>
        <end position="353"/>
    </location>
</feature>
<dbReference type="PROSITE" id="PS50109">
    <property type="entry name" value="HIS_KIN"/>
    <property type="match status" value="1"/>
</dbReference>
<dbReference type="EC" id="2.7.13.3" evidence="2"/>
<dbReference type="InterPro" id="IPR003661">
    <property type="entry name" value="HisK_dim/P_dom"/>
</dbReference>
<dbReference type="Pfam" id="PF02518">
    <property type="entry name" value="HATPase_c"/>
    <property type="match status" value="1"/>
</dbReference>
<dbReference type="Gene3D" id="3.30.450.20">
    <property type="entry name" value="PAS domain"/>
    <property type="match status" value="2"/>
</dbReference>
<dbReference type="Pfam" id="PF00072">
    <property type="entry name" value="Response_reg"/>
    <property type="match status" value="1"/>
</dbReference>
<dbReference type="CDD" id="cd17546">
    <property type="entry name" value="REC_hyHK_CKI1_RcsC-like"/>
    <property type="match status" value="1"/>
</dbReference>
<dbReference type="Gene3D" id="3.40.50.2300">
    <property type="match status" value="1"/>
</dbReference>
<reference evidence="9" key="1">
    <citation type="submission" date="2017-08" db="EMBL/GenBank/DDBJ databases">
        <authorList>
            <person name="Imhoff J.F."/>
            <person name="Rahn T."/>
            <person name="Kuenzel S."/>
            <person name="Neulinger S.C."/>
        </authorList>
    </citation>
    <scope>NUCLEOTIDE SEQUENCE</scope>
    <source>
        <strain evidence="9">IM 151</strain>
    </source>
</reference>
<dbReference type="InterPro" id="IPR000014">
    <property type="entry name" value="PAS"/>
</dbReference>
<dbReference type="InterPro" id="IPR003594">
    <property type="entry name" value="HATPase_dom"/>
</dbReference>